<dbReference type="AlphaFoldDB" id="A0A8J9YKM8"/>
<dbReference type="InterPro" id="IPR051248">
    <property type="entry name" value="UPF0507/Ank_repeat_27"/>
</dbReference>
<dbReference type="GO" id="GO:0005886">
    <property type="term" value="C:plasma membrane"/>
    <property type="evidence" value="ECO:0007669"/>
    <property type="project" value="TreeGrafter"/>
</dbReference>
<dbReference type="EMBL" id="OV696686">
    <property type="protein sequence ID" value="CAH1231511.1"/>
    <property type="molecule type" value="Genomic_DNA"/>
</dbReference>
<dbReference type="OrthoDB" id="411646at2759"/>
<dbReference type="SUPFAM" id="SSF109993">
    <property type="entry name" value="VPS9 domain"/>
    <property type="match status" value="1"/>
</dbReference>
<name>A0A8J9YKM8_BRALA</name>
<accession>A0A8J9YKM8</accession>
<dbReference type="PANTHER" id="PTHR24170">
    <property type="entry name" value="ANKYRIN REPEAT DOMAIN-CONTAINING PROTEIN 27"/>
    <property type="match status" value="1"/>
</dbReference>
<proteinExistence type="predicted"/>
<dbReference type="PROSITE" id="PS51205">
    <property type="entry name" value="VPS9"/>
    <property type="match status" value="1"/>
</dbReference>
<dbReference type="InterPro" id="IPR003123">
    <property type="entry name" value="VPS9"/>
</dbReference>
<dbReference type="GO" id="GO:0045022">
    <property type="term" value="P:early endosome to late endosome transport"/>
    <property type="evidence" value="ECO:0007669"/>
    <property type="project" value="TreeGrafter"/>
</dbReference>
<dbReference type="InterPro" id="IPR037191">
    <property type="entry name" value="VPS9_dom_sf"/>
</dbReference>
<protein>
    <submittedName>
        <fullName evidence="3">ANKRD27 protein</fullName>
    </submittedName>
</protein>
<dbReference type="GO" id="GO:0097422">
    <property type="term" value="C:tubular endosome"/>
    <property type="evidence" value="ECO:0007669"/>
    <property type="project" value="TreeGrafter"/>
</dbReference>
<feature type="domain" description="VPS9" evidence="2">
    <location>
        <begin position="243"/>
        <end position="390"/>
    </location>
</feature>
<dbReference type="GO" id="GO:0005769">
    <property type="term" value="C:early endosome"/>
    <property type="evidence" value="ECO:0007669"/>
    <property type="project" value="TreeGrafter"/>
</dbReference>
<evidence type="ECO:0000313" key="4">
    <source>
        <dbReference type="Proteomes" id="UP000838412"/>
    </source>
</evidence>
<dbReference type="GO" id="GO:0030133">
    <property type="term" value="C:transport vesicle"/>
    <property type="evidence" value="ECO:0007669"/>
    <property type="project" value="TreeGrafter"/>
</dbReference>
<dbReference type="GO" id="GO:0005085">
    <property type="term" value="F:guanyl-nucleotide exchange factor activity"/>
    <property type="evidence" value="ECO:0007669"/>
    <property type="project" value="TreeGrafter"/>
</dbReference>
<dbReference type="Gene3D" id="1.20.1050.80">
    <property type="entry name" value="VPS9 domain"/>
    <property type="match status" value="1"/>
</dbReference>
<dbReference type="PANTHER" id="PTHR24170:SF1">
    <property type="entry name" value="DOMAIN PROTEIN, PUTATIVE (AFU_ORTHOLOGUE AFUA_1G09870)-RELATED"/>
    <property type="match status" value="1"/>
</dbReference>
<evidence type="ECO:0000259" key="2">
    <source>
        <dbReference type="PROSITE" id="PS51205"/>
    </source>
</evidence>
<keyword evidence="4" id="KW-1185">Reference proteome</keyword>
<reference evidence="3" key="1">
    <citation type="submission" date="2022-01" db="EMBL/GenBank/DDBJ databases">
        <authorList>
            <person name="Braso-Vives M."/>
        </authorList>
    </citation>
    <scope>NUCLEOTIDE SEQUENCE</scope>
</reference>
<organism evidence="3 4">
    <name type="scientific">Branchiostoma lanceolatum</name>
    <name type="common">Common lancelet</name>
    <name type="synonym">Amphioxus lanceolatum</name>
    <dbReference type="NCBI Taxonomy" id="7740"/>
    <lineage>
        <taxon>Eukaryota</taxon>
        <taxon>Metazoa</taxon>
        <taxon>Chordata</taxon>
        <taxon>Cephalochordata</taxon>
        <taxon>Leptocardii</taxon>
        <taxon>Amphioxiformes</taxon>
        <taxon>Branchiostomatidae</taxon>
        <taxon>Branchiostoma</taxon>
    </lineage>
</organism>
<feature type="region of interest" description="Disordered" evidence="1">
    <location>
        <begin position="457"/>
        <end position="502"/>
    </location>
</feature>
<dbReference type="GO" id="GO:0000149">
    <property type="term" value="F:SNARE binding"/>
    <property type="evidence" value="ECO:0007669"/>
    <property type="project" value="TreeGrafter"/>
</dbReference>
<dbReference type="Proteomes" id="UP000838412">
    <property type="component" value="Chromosome 1"/>
</dbReference>
<dbReference type="GO" id="GO:0005770">
    <property type="term" value="C:late endosome"/>
    <property type="evidence" value="ECO:0007669"/>
    <property type="project" value="TreeGrafter"/>
</dbReference>
<evidence type="ECO:0000313" key="3">
    <source>
        <dbReference type="EMBL" id="CAH1231511.1"/>
    </source>
</evidence>
<dbReference type="Pfam" id="PF02204">
    <property type="entry name" value="VPS9"/>
    <property type="match status" value="1"/>
</dbReference>
<evidence type="ECO:0000256" key="1">
    <source>
        <dbReference type="SAM" id="MobiDB-lite"/>
    </source>
</evidence>
<gene>
    <name evidence="3" type="primary">ANKRD27</name>
    <name evidence="3" type="ORF">BLAG_LOCUS1278</name>
</gene>
<sequence length="521" mass="58531">MADEDDLDFNPFFQALQTTFKQHYSIARHKCHLVCVPATDTLQGRAINQRFVETHILRASPFFQGQYISTDKDGSKTIAVEKGNIVTLEGFQEEAEVRILSEELAYNEVHDYKPYKILVIERPLDGITQSSTSRSRSQSILGESQRITYQENQQYLFSFPECKKALLRLDKNITEFKNNYMIVTGYLDHAVQKLQGMCQQAVEDILKLCKRERQIDIIAQAVESYVVGSVHTKVWQAVCQQCKKEESLLQNKLEELRGVTGEQLGVKEVFCCPLPGAVVELATLDGLKTPLEKLSCLKRTLDSVNEEVNIHLREHQDPTSDDLPCLVSDDLILLLVPVLVQARCLHLPSNIFFIENLQWSLSSKDDLGFSLVTFKASMEYLMSADFSHLRATMSPTQKNNEISIPELMQAAQHMTLQPRPGEWVGRRAAAEADSLGKMTSFDKKLESITRMMERSSQELAAAPMPLKSITGETGDQPRQGGSRGEQVPDVIPLRKADNSAGLGDFLSSLQDDFGCSYGKQS</sequence>